<dbReference type="Proteomes" id="UP001378956">
    <property type="component" value="Unassembled WGS sequence"/>
</dbReference>
<keyword evidence="3" id="KW-1185">Reference proteome</keyword>
<evidence type="ECO:0000313" key="2">
    <source>
        <dbReference type="EMBL" id="MEJ2901685.1"/>
    </source>
</evidence>
<dbReference type="SUPFAM" id="SSF55729">
    <property type="entry name" value="Acyl-CoA N-acyltransferases (Nat)"/>
    <property type="match status" value="1"/>
</dbReference>
<dbReference type="Pfam" id="PF00583">
    <property type="entry name" value="Acetyltransf_1"/>
    <property type="match status" value="1"/>
</dbReference>
<proteinExistence type="predicted"/>
<dbReference type="GO" id="GO:0016746">
    <property type="term" value="F:acyltransferase activity"/>
    <property type="evidence" value="ECO:0007669"/>
    <property type="project" value="UniProtKB-KW"/>
</dbReference>
<dbReference type="CDD" id="cd04301">
    <property type="entry name" value="NAT_SF"/>
    <property type="match status" value="1"/>
</dbReference>
<dbReference type="InterPro" id="IPR016181">
    <property type="entry name" value="Acyl_CoA_acyltransferase"/>
</dbReference>
<dbReference type="Gene3D" id="3.40.630.30">
    <property type="match status" value="1"/>
</dbReference>
<protein>
    <submittedName>
        <fullName evidence="2">GNAT family N-acetyltransferase</fullName>
        <ecNumber evidence="2">2.3.1.-</ecNumber>
    </submittedName>
</protein>
<keyword evidence="2" id="KW-0808">Transferase</keyword>
<dbReference type="EMBL" id="JBBEUB010000001">
    <property type="protein sequence ID" value="MEJ2901685.1"/>
    <property type="molecule type" value="Genomic_DNA"/>
</dbReference>
<dbReference type="RefSeq" id="WP_337715505.1">
    <property type="nucleotide sequence ID" value="NZ_JBBEUB010000001.1"/>
</dbReference>
<accession>A0ABU8NHG6</accession>
<keyword evidence="2" id="KW-0012">Acyltransferase</keyword>
<evidence type="ECO:0000313" key="3">
    <source>
        <dbReference type="Proteomes" id="UP001378956"/>
    </source>
</evidence>
<comment type="caution">
    <text evidence="2">The sequence shown here is derived from an EMBL/GenBank/DDBJ whole genome shotgun (WGS) entry which is preliminary data.</text>
</comment>
<evidence type="ECO:0000259" key="1">
    <source>
        <dbReference type="PROSITE" id="PS51186"/>
    </source>
</evidence>
<feature type="domain" description="N-acetyltransferase" evidence="1">
    <location>
        <begin position="27"/>
        <end position="193"/>
    </location>
</feature>
<dbReference type="InterPro" id="IPR000182">
    <property type="entry name" value="GNAT_dom"/>
</dbReference>
<sequence>MIKAKMSDKKWVTGMLASSFSDNPSVNYILSGDRRRPERILALMDYSFELCMRFGEVWLSDDRRGCALLLFPQHKRTTLSSIWLDLKLVLGAVGLGRIGKVLRRERLVSGKQPKAAMAYLWFIGVDPLYQHAGLGSVLLNELLKRADDLALPVYLETSVAANLPWYERFGFKVYDELDLGYRLSFLVKPLTAYA</sequence>
<dbReference type="PANTHER" id="PTHR42791:SF1">
    <property type="entry name" value="N-ACETYLTRANSFERASE DOMAIN-CONTAINING PROTEIN"/>
    <property type="match status" value="1"/>
</dbReference>
<dbReference type="PANTHER" id="PTHR42791">
    <property type="entry name" value="GNAT FAMILY ACETYLTRANSFERASE"/>
    <property type="match status" value="1"/>
</dbReference>
<organism evidence="2 3">
    <name type="scientific">Pedobacter panaciterrae</name>
    <dbReference type="NCBI Taxonomy" id="363849"/>
    <lineage>
        <taxon>Bacteria</taxon>
        <taxon>Pseudomonadati</taxon>
        <taxon>Bacteroidota</taxon>
        <taxon>Sphingobacteriia</taxon>
        <taxon>Sphingobacteriales</taxon>
        <taxon>Sphingobacteriaceae</taxon>
        <taxon>Pedobacter</taxon>
    </lineage>
</organism>
<dbReference type="InterPro" id="IPR052523">
    <property type="entry name" value="Trichothecene_AcTrans"/>
</dbReference>
<dbReference type="PROSITE" id="PS51186">
    <property type="entry name" value="GNAT"/>
    <property type="match status" value="1"/>
</dbReference>
<name>A0ABU8NHG6_9SPHI</name>
<gene>
    <name evidence="2" type="ORF">WAE58_04590</name>
</gene>
<dbReference type="EC" id="2.3.1.-" evidence="2"/>
<reference evidence="2 3" key="1">
    <citation type="submission" date="2024-03" db="EMBL/GenBank/DDBJ databases">
        <title>Sequence of Lycoming College Course Isolates.</title>
        <authorList>
            <person name="Plotts O."/>
            <person name="Newman J."/>
        </authorList>
    </citation>
    <scope>NUCLEOTIDE SEQUENCE [LARGE SCALE GENOMIC DNA]</scope>
    <source>
        <strain evidence="2 3">CJB-3</strain>
    </source>
</reference>